<evidence type="ECO:0000259" key="2">
    <source>
        <dbReference type="PROSITE" id="PS51898"/>
    </source>
</evidence>
<evidence type="ECO:0000313" key="3">
    <source>
        <dbReference type="EMBL" id="CAC5418429.1"/>
    </source>
</evidence>
<keyword evidence="4" id="KW-1185">Reference proteome</keyword>
<dbReference type="InterPro" id="IPR043502">
    <property type="entry name" value="DNA/RNA_pol_sf"/>
</dbReference>
<dbReference type="SUPFAM" id="SSF56672">
    <property type="entry name" value="DNA/RNA polymerases"/>
    <property type="match status" value="1"/>
</dbReference>
<proteinExistence type="predicted"/>
<keyword evidence="1" id="KW-0233">DNA recombination</keyword>
<dbReference type="Proteomes" id="UP000507470">
    <property type="component" value="Unassembled WGS sequence"/>
</dbReference>
<dbReference type="InterPro" id="IPR043128">
    <property type="entry name" value="Rev_trsase/Diguanyl_cyclase"/>
</dbReference>
<dbReference type="OrthoDB" id="6154298at2759"/>
<dbReference type="GO" id="GO:0015074">
    <property type="term" value="P:DNA integration"/>
    <property type="evidence" value="ECO:0007669"/>
    <property type="project" value="InterPro"/>
</dbReference>
<dbReference type="AlphaFoldDB" id="A0A6J8ECE1"/>
<dbReference type="Gene3D" id="3.30.70.270">
    <property type="match status" value="1"/>
</dbReference>
<dbReference type="EMBL" id="CACVKT020008919">
    <property type="protein sequence ID" value="CAC5418429.1"/>
    <property type="molecule type" value="Genomic_DNA"/>
</dbReference>
<name>A0A6J8ECE1_MYTCO</name>
<reference evidence="3 4" key="1">
    <citation type="submission" date="2020-06" db="EMBL/GenBank/DDBJ databases">
        <authorList>
            <person name="Li R."/>
            <person name="Bekaert M."/>
        </authorList>
    </citation>
    <scope>NUCLEOTIDE SEQUENCE [LARGE SCALE GENOMIC DNA]</scope>
    <source>
        <strain evidence="4">wild</strain>
    </source>
</reference>
<evidence type="ECO:0000313" key="4">
    <source>
        <dbReference type="Proteomes" id="UP000507470"/>
    </source>
</evidence>
<protein>
    <recommendedName>
        <fullName evidence="2">Tyr recombinase domain-containing protein</fullName>
    </recommendedName>
</protein>
<dbReference type="InterPro" id="IPR011010">
    <property type="entry name" value="DNA_brk_join_enz"/>
</dbReference>
<dbReference type="InterPro" id="IPR013762">
    <property type="entry name" value="Integrase-like_cat_sf"/>
</dbReference>
<dbReference type="GO" id="GO:0006310">
    <property type="term" value="P:DNA recombination"/>
    <property type="evidence" value="ECO:0007669"/>
    <property type="project" value="UniProtKB-KW"/>
</dbReference>
<dbReference type="PANTHER" id="PTHR33050">
    <property type="entry name" value="REVERSE TRANSCRIPTASE DOMAIN-CONTAINING PROTEIN"/>
    <property type="match status" value="1"/>
</dbReference>
<dbReference type="PANTHER" id="PTHR33050:SF8">
    <property type="entry name" value="REVERSE TRANSCRIPTASE DOMAIN-CONTAINING PROTEIN"/>
    <property type="match status" value="1"/>
</dbReference>
<sequence length="518" mass="58359">MVARAKNHPSALPSSPLYEKAHQQILTEIENGNYEFTESTPKIISPLGVIPKPDGGVRIIHDCSRPLGSAVNDFAEDMEKQKFQSVDDAAKLVTKNCFMAKVDLKSAYRSVGISRCSQQTPSLELRLPLTKLQQLRAELADFKQRKHVSKKQLQSLAGKLNWASSVVHGRRVFLRRIIDGIMKLKHDWHKMRLCGDILHDIHWWYNFMSTFNEKSLLLNTNPVTSIYTDACKTGAGGIFGTDWFYVNWKEDFPFAQSLHINEQEAFAVALAAKRWAKCWKNRRVHIFCDNSSTGAKHVLGTMVQRKLPVTPQLLKKILTTLDLQNPNHISFWAACLVAFFSFFRKSNLFVPTLAEFDAGKHLSRQDIVFQTSGTLLRIRKSKTIQFANRLLEIPLPRILNSPLCPSQALLLHVKMIPAVSCPSPAFLHISKGTTVPLTYSTFLHMLKHSLSQLKLDTSGYSSHSFRRGGATFALECGVSSDLIQAQGDWKSEAYKGYLDPSFSHKQQVMNAFASALSQ</sequence>
<dbReference type="PROSITE" id="PS51898">
    <property type="entry name" value="TYR_RECOMBINASE"/>
    <property type="match status" value="1"/>
</dbReference>
<dbReference type="GO" id="GO:0003677">
    <property type="term" value="F:DNA binding"/>
    <property type="evidence" value="ECO:0007669"/>
    <property type="project" value="InterPro"/>
</dbReference>
<feature type="domain" description="Tyr recombinase" evidence="2">
    <location>
        <begin position="304"/>
        <end position="510"/>
    </location>
</feature>
<evidence type="ECO:0000256" key="1">
    <source>
        <dbReference type="ARBA" id="ARBA00023172"/>
    </source>
</evidence>
<dbReference type="Gene3D" id="1.10.443.10">
    <property type="entry name" value="Intergrase catalytic core"/>
    <property type="match status" value="1"/>
</dbReference>
<dbReference type="InterPro" id="IPR052055">
    <property type="entry name" value="Hepadnavirus_pol/RT"/>
</dbReference>
<gene>
    <name evidence="3" type="ORF">MCOR_50866</name>
</gene>
<organism evidence="3 4">
    <name type="scientific">Mytilus coruscus</name>
    <name type="common">Sea mussel</name>
    <dbReference type="NCBI Taxonomy" id="42192"/>
    <lineage>
        <taxon>Eukaryota</taxon>
        <taxon>Metazoa</taxon>
        <taxon>Spiralia</taxon>
        <taxon>Lophotrochozoa</taxon>
        <taxon>Mollusca</taxon>
        <taxon>Bivalvia</taxon>
        <taxon>Autobranchia</taxon>
        <taxon>Pteriomorphia</taxon>
        <taxon>Mytilida</taxon>
        <taxon>Mytiloidea</taxon>
        <taxon>Mytilidae</taxon>
        <taxon>Mytilinae</taxon>
        <taxon>Mytilus</taxon>
    </lineage>
</organism>
<dbReference type="InterPro" id="IPR002104">
    <property type="entry name" value="Integrase_catalytic"/>
</dbReference>
<dbReference type="SUPFAM" id="SSF56349">
    <property type="entry name" value="DNA breaking-rejoining enzymes"/>
    <property type="match status" value="1"/>
</dbReference>
<accession>A0A6J8ECE1</accession>
<dbReference type="Gene3D" id="3.10.10.10">
    <property type="entry name" value="HIV Type 1 Reverse Transcriptase, subunit A, domain 1"/>
    <property type="match status" value="1"/>
</dbReference>